<accession>A0A0A9L729</accession>
<dbReference type="EMBL" id="GBRH01168937">
    <property type="protein sequence ID" value="JAE28959.1"/>
    <property type="molecule type" value="Transcribed_RNA"/>
</dbReference>
<evidence type="ECO:0000313" key="1">
    <source>
        <dbReference type="EMBL" id="JAE28959.1"/>
    </source>
</evidence>
<sequence>MQRNFSWPLGILAHIVSNK</sequence>
<reference evidence="1" key="1">
    <citation type="submission" date="2014-09" db="EMBL/GenBank/DDBJ databases">
        <authorList>
            <person name="Magalhaes I.L.F."/>
            <person name="Oliveira U."/>
            <person name="Santos F.R."/>
            <person name="Vidigal T.H.D.A."/>
            <person name="Brescovit A.D."/>
            <person name="Santos A.J."/>
        </authorList>
    </citation>
    <scope>NUCLEOTIDE SEQUENCE</scope>
    <source>
        <tissue evidence="1">Shoot tissue taken approximately 20 cm above the soil surface</tissue>
    </source>
</reference>
<organism evidence="1">
    <name type="scientific">Arundo donax</name>
    <name type="common">Giant reed</name>
    <name type="synonym">Donax arundinaceus</name>
    <dbReference type="NCBI Taxonomy" id="35708"/>
    <lineage>
        <taxon>Eukaryota</taxon>
        <taxon>Viridiplantae</taxon>
        <taxon>Streptophyta</taxon>
        <taxon>Embryophyta</taxon>
        <taxon>Tracheophyta</taxon>
        <taxon>Spermatophyta</taxon>
        <taxon>Magnoliopsida</taxon>
        <taxon>Liliopsida</taxon>
        <taxon>Poales</taxon>
        <taxon>Poaceae</taxon>
        <taxon>PACMAD clade</taxon>
        <taxon>Arundinoideae</taxon>
        <taxon>Arundineae</taxon>
        <taxon>Arundo</taxon>
    </lineage>
</organism>
<proteinExistence type="predicted"/>
<reference evidence="1" key="2">
    <citation type="journal article" date="2015" name="Data Brief">
        <title>Shoot transcriptome of the giant reed, Arundo donax.</title>
        <authorList>
            <person name="Barrero R.A."/>
            <person name="Guerrero F.D."/>
            <person name="Moolhuijzen P."/>
            <person name="Goolsby J.A."/>
            <person name="Tidwell J."/>
            <person name="Bellgard S.E."/>
            <person name="Bellgard M.I."/>
        </authorList>
    </citation>
    <scope>NUCLEOTIDE SEQUENCE</scope>
    <source>
        <tissue evidence="1">Shoot tissue taken approximately 20 cm above the soil surface</tissue>
    </source>
</reference>
<dbReference type="AlphaFoldDB" id="A0A0A9L729"/>
<name>A0A0A9L729_ARUDO</name>
<protein>
    <submittedName>
        <fullName evidence="1">Uncharacterized protein</fullName>
    </submittedName>
</protein>